<evidence type="ECO:0000256" key="2">
    <source>
        <dbReference type="ARBA" id="ARBA00022475"/>
    </source>
</evidence>
<keyword evidence="2" id="KW-1003">Cell membrane</keyword>
<evidence type="ECO:0000259" key="7">
    <source>
        <dbReference type="PROSITE" id="PS50850"/>
    </source>
</evidence>
<comment type="subcellular location">
    <subcellularLocation>
        <location evidence="1">Cell membrane</location>
        <topology evidence="1">Multi-pass membrane protein</topology>
    </subcellularLocation>
</comment>
<feature type="transmembrane region" description="Helical" evidence="6">
    <location>
        <begin position="254"/>
        <end position="275"/>
    </location>
</feature>
<evidence type="ECO:0000256" key="6">
    <source>
        <dbReference type="SAM" id="Phobius"/>
    </source>
</evidence>
<dbReference type="InterPro" id="IPR036259">
    <property type="entry name" value="MFS_trans_sf"/>
</dbReference>
<dbReference type="Pfam" id="PF07690">
    <property type="entry name" value="MFS_1"/>
    <property type="match status" value="1"/>
</dbReference>
<reference evidence="8 9" key="1">
    <citation type="submission" date="2024-06" db="EMBL/GenBank/DDBJ databases">
        <title>Sorghum-associated microbial communities from plants grown in Nebraska, USA.</title>
        <authorList>
            <person name="Schachtman D."/>
        </authorList>
    </citation>
    <scope>NUCLEOTIDE SEQUENCE [LARGE SCALE GENOMIC DNA]</scope>
    <source>
        <strain evidence="8 9">2857</strain>
    </source>
</reference>
<evidence type="ECO:0000256" key="5">
    <source>
        <dbReference type="ARBA" id="ARBA00023136"/>
    </source>
</evidence>
<comment type="caution">
    <text evidence="8">The sequence shown here is derived from an EMBL/GenBank/DDBJ whole genome shotgun (WGS) entry which is preliminary data.</text>
</comment>
<dbReference type="CDD" id="cd17324">
    <property type="entry name" value="MFS_NepI_like"/>
    <property type="match status" value="1"/>
</dbReference>
<dbReference type="InterPro" id="IPR020846">
    <property type="entry name" value="MFS_dom"/>
</dbReference>
<feature type="transmembrane region" description="Helical" evidence="6">
    <location>
        <begin position="282"/>
        <end position="301"/>
    </location>
</feature>
<feature type="transmembrane region" description="Helical" evidence="6">
    <location>
        <begin position="12"/>
        <end position="33"/>
    </location>
</feature>
<dbReference type="Gene3D" id="1.20.1250.20">
    <property type="entry name" value="MFS general substrate transporter like domains"/>
    <property type="match status" value="1"/>
</dbReference>
<feature type="transmembrane region" description="Helical" evidence="6">
    <location>
        <begin position="169"/>
        <end position="191"/>
    </location>
</feature>
<feature type="transmembrane region" description="Helical" evidence="6">
    <location>
        <begin position="53"/>
        <end position="75"/>
    </location>
</feature>
<feature type="domain" description="Major facilitator superfamily (MFS) profile" evidence="7">
    <location>
        <begin position="16"/>
        <end position="401"/>
    </location>
</feature>
<keyword evidence="9" id="KW-1185">Reference proteome</keyword>
<evidence type="ECO:0000313" key="8">
    <source>
        <dbReference type="EMBL" id="MET4582683.1"/>
    </source>
</evidence>
<feature type="transmembrane region" description="Helical" evidence="6">
    <location>
        <begin position="141"/>
        <end position="163"/>
    </location>
</feature>
<dbReference type="PROSITE" id="PS50850">
    <property type="entry name" value="MFS"/>
    <property type="match status" value="1"/>
</dbReference>
<dbReference type="SUPFAM" id="SSF103473">
    <property type="entry name" value="MFS general substrate transporter"/>
    <property type="match status" value="1"/>
</dbReference>
<keyword evidence="3 6" id="KW-0812">Transmembrane</keyword>
<feature type="transmembrane region" description="Helical" evidence="6">
    <location>
        <begin position="218"/>
        <end position="239"/>
    </location>
</feature>
<feature type="transmembrane region" description="Helical" evidence="6">
    <location>
        <begin position="82"/>
        <end position="100"/>
    </location>
</feature>
<evidence type="ECO:0000256" key="1">
    <source>
        <dbReference type="ARBA" id="ARBA00004651"/>
    </source>
</evidence>
<proteinExistence type="predicted"/>
<dbReference type="PANTHER" id="PTHR43124">
    <property type="entry name" value="PURINE EFFLUX PUMP PBUE"/>
    <property type="match status" value="1"/>
</dbReference>
<dbReference type="InterPro" id="IPR011701">
    <property type="entry name" value="MFS"/>
</dbReference>
<keyword evidence="5 6" id="KW-0472">Membrane</keyword>
<feature type="transmembrane region" description="Helical" evidence="6">
    <location>
        <begin position="341"/>
        <end position="365"/>
    </location>
</feature>
<accession>A0ABV2QNR3</accession>
<dbReference type="RefSeq" id="WP_354024861.1">
    <property type="nucleotide sequence ID" value="NZ_JBEPSJ010000002.1"/>
</dbReference>
<dbReference type="InterPro" id="IPR050189">
    <property type="entry name" value="MFS_Efflux_Transporters"/>
</dbReference>
<name>A0ABV2QNR3_9MICO</name>
<evidence type="ECO:0000256" key="4">
    <source>
        <dbReference type="ARBA" id="ARBA00022989"/>
    </source>
</evidence>
<keyword evidence="4 6" id="KW-1133">Transmembrane helix</keyword>
<dbReference type="PANTHER" id="PTHR43124:SF4">
    <property type="entry name" value="SUGAR EFFLUX TRANSPORTER"/>
    <property type="match status" value="1"/>
</dbReference>
<evidence type="ECO:0000256" key="3">
    <source>
        <dbReference type="ARBA" id="ARBA00022692"/>
    </source>
</evidence>
<sequence length="405" mass="41887">MSSNSPTTPAPAFPWVGLLVLAGAIFVSVTSEFLPTGLLPDMAEELGVSESRIGLLVTIFAGTVVISTTPLAALTRAYSRKYLVVIVLLVIATGNVLAAVAPTYEILVGARIIGGLAHGLFWAVVGAYAAHLVPKHQIGRAVAITSGGGTAAFVLGVPLGTALGHALGWRLAFATIGVIVIILAALVLRFLPAVDHRVTLATGEIALPLRKDRSVPGVVILCIIIIVVMTGHNLFYTYIAPWLIGVGGFPEDSIAILLFLFGGAGAIGLVLAGLVSDRFPRAGLIVATSVVAVAVLVLGLFSQSQVVIVAAIVVWGIAFGGLPAMLQTRMLHTASARMRDLAAALFTTSFNFAIGFGALVGGLLLDQFGVISLPAVDVAIITVGVAFMLLSNVWLAARARRPRLG</sequence>
<organism evidence="8 9">
    <name type="scientific">Conyzicola nivalis</name>
    <dbReference type="NCBI Taxonomy" id="1477021"/>
    <lineage>
        <taxon>Bacteria</taxon>
        <taxon>Bacillati</taxon>
        <taxon>Actinomycetota</taxon>
        <taxon>Actinomycetes</taxon>
        <taxon>Micrococcales</taxon>
        <taxon>Microbacteriaceae</taxon>
        <taxon>Conyzicola</taxon>
    </lineage>
</organism>
<dbReference type="Proteomes" id="UP001549257">
    <property type="component" value="Unassembled WGS sequence"/>
</dbReference>
<dbReference type="EMBL" id="JBEPSJ010000002">
    <property type="protein sequence ID" value="MET4582683.1"/>
    <property type="molecule type" value="Genomic_DNA"/>
</dbReference>
<feature type="transmembrane region" description="Helical" evidence="6">
    <location>
        <begin position="371"/>
        <end position="395"/>
    </location>
</feature>
<gene>
    <name evidence="8" type="ORF">ABIE21_002193</name>
</gene>
<protein>
    <submittedName>
        <fullName evidence="8">MFS family arabinose efflux permease</fullName>
    </submittedName>
</protein>
<feature type="transmembrane region" description="Helical" evidence="6">
    <location>
        <begin position="307"/>
        <end position="326"/>
    </location>
</feature>
<evidence type="ECO:0000313" key="9">
    <source>
        <dbReference type="Proteomes" id="UP001549257"/>
    </source>
</evidence>
<feature type="transmembrane region" description="Helical" evidence="6">
    <location>
        <begin position="106"/>
        <end position="129"/>
    </location>
</feature>